<evidence type="ECO:0000313" key="3">
    <source>
        <dbReference type="EMBL" id="VFQ79516.1"/>
    </source>
</evidence>
<dbReference type="EMBL" id="OOIL02001969">
    <property type="protein sequence ID" value="VFQ79516.1"/>
    <property type="molecule type" value="Genomic_DNA"/>
</dbReference>
<dbReference type="Pfam" id="PF00481">
    <property type="entry name" value="PP2C"/>
    <property type="match status" value="1"/>
</dbReference>
<dbReference type="GO" id="GO:0004722">
    <property type="term" value="F:protein serine/threonine phosphatase activity"/>
    <property type="evidence" value="ECO:0007669"/>
    <property type="project" value="InterPro"/>
</dbReference>
<organism evidence="3 4">
    <name type="scientific">Cuscuta campestris</name>
    <dbReference type="NCBI Taxonomy" id="132261"/>
    <lineage>
        <taxon>Eukaryota</taxon>
        <taxon>Viridiplantae</taxon>
        <taxon>Streptophyta</taxon>
        <taxon>Embryophyta</taxon>
        <taxon>Tracheophyta</taxon>
        <taxon>Spermatophyta</taxon>
        <taxon>Magnoliopsida</taxon>
        <taxon>eudicotyledons</taxon>
        <taxon>Gunneridae</taxon>
        <taxon>Pentapetalae</taxon>
        <taxon>asterids</taxon>
        <taxon>lamiids</taxon>
        <taxon>Solanales</taxon>
        <taxon>Convolvulaceae</taxon>
        <taxon>Cuscuteae</taxon>
        <taxon>Cuscuta</taxon>
        <taxon>Cuscuta subgen. Grammica</taxon>
        <taxon>Cuscuta sect. Cleistogrammica</taxon>
    </lineage>
</organism>
<dbReference type="PROSITE" id="PS51746">
    <property type="entry name" value="PPM_2"/>
    <property type="match status" value="1"/>
</dbReference>
<dbReference type="SUPFAM" id="SSF81606">
    <property type="entry name" value="PP2C-like"/>
    <property type="match status" value="1"/>
</dbReference>
<sequence>MGACCTCQRVKSYDGYGVGNVVNNREEREVEDEHEGIVGRGDFGARVRFHGSSRFVSMYSQQGRKGVNQDAMTVWEHFGGERGSYFCGVFDGHGPSGHRVAHYVRDRLPSKLSLSSKDGDGMGGENIEKDVHEVPLFSIWKSHFLKSFRDMDDELEGEGRIDSYCSGTTAVTLIKQGEHLVIGNLGDSRAVMCTRDDTDQLVPEQLTVDLKPNLPSESERIKDCQGRVMATEEEPNVFRVWMPDQDCPGLAMARAFGDFCLKDFGLISTPETYYRKISDRDEFVVLATDGVWDVLSNYEVIRTVASVRKRSMAARVLVERAVRAWKHKYPCSKVDDCAVICLFFKRPRPTLTKSVSEVTQLSMSFPQHGGCGTDNSPITAHTDDGLDTLLNYKVDNEEGDEVAGRGGAGGGGGEECQCRHRARNRPTPTQNFD</sequence>
<evidence type="ECO:0000259" key="2">
    <source>
        <dbReference type="PROSITE" id="PS51746"/>
    </source>
</evidence>
<dbReference type="OrthoDB" id="10264738at2759"/>
<accession>A0A484LU53</accession>
<dbReference type="InterPro" id="IPR001932">
    <property type="entry name" value="PPM-type_phosphatase-like_dom"/>
</dbReference>
<dbReference type="InterPro" id="IPR015655">
    <property type="entry name" value="PP2C"/>
</dbReference>
<dbReference type="Gene3D" id="3.60.40.10">
    <property type="entry name" value="PPM-type phosphatase domain"/>
    <property type="match status" value="1"/>
</dbReference>
<reference evidence="3 4" key="1">
    <citation type="submission" date="2018-04" db="EMBL/GenBank/DDBJ databases">
        <authorList>
            <person name="Vogel A."/>
        </authorList>
    </citation>
    <scope>NUCLEOTIDE SEQUENCE [LARGE SCALE GENOMIC DNA]</scope>
</reference>
<dbReference type="Proteomes" id="UP000595140">
    <property type="component" value="Unassembled WGS sequence"/>
</dbReference>
<dbReference type="CDD" id="cd00143">
    <property type="entry name" value="PP2Cc"/>
    <property type="match status" value="1"/>
</dbReference>
<dbReference type="InterPro" id="IPR036457">
    <property type="entry name" value="PPM-type-like_dom_sf"/>
</dbReference>
<protein>
    <recommendedName>
        <fullName evidence="2">PPM-type phosphatase domain-containing protein</fullName>
    </recommendedName>
</protein>
<feature type="region of interest" description="Disordered" evidence="1">
    <location>
        <begin position="397"/>
        <end position="433"/>
    </location>
</feature>
<name>A0A484LU53_9ASTE</name>
<dbReference type="AlphaFoldDB" id="A0A484LU53"/>
<proteinExistence type="predicted"/>
<dbReference type="PANTHER" id="PTHR47992">
    <property type="entry name" value="PROTEIN PHOSPHATASE"/>
    <property type="match status" value="1"/>
</dbReference>
<gene>
    <name evidence="3" type="ORF">CCAM_LOCUS21292</name>
</gene>
<feature type="domain" description="PPM-type phosphatase" evidence="2">
    <location>
        <begin position="55"/>
        <end position="344"/>
    </location>
</feature>
<evidence type="ECO:0000313" key="4">
    <source>
        <dbReference type="Proteomes" id="UP000595140"/>
    </source>
</evidence>
<keyword evidence="4" id="KW-1185">Reference proteome</keyword>
<feature type="compositionally biased region" description="Gly residues" evidence="1">
    <location>
        <begin position="404"/>
        <end position="414"/>
    </location>
</feature>
<evidence type="ECO:0000256" key="1">
    <source>
        <dbReference type="SAM" id="MobiDB-lite"/>
    </source>
</evidence>
<dbReference type="SMART" id="SM00332">
    <property type="entry name" value="PP2Cc"/>
    <property type="match status" value="1"/>
</dbReference>